<keyword evidence="6 8" id="KW-1133">Transmembrane helix</keyword>
<dbReference type="SUPFAM" id="SSF161098">
    <property type="entry name" value="MetI-like"/>
    <property type="match status" value="1"/>
</dbReference>
<evidence type="ECO:0000256" key="5">
    <source>
        <dbReference type="ARBA" id="ARBA00022692"/>
    </source>
</evidence>
<feature type="domain" description="ABC transmembrane type-1" evidence="9">
    <location>
        <begin position="72"/>
        <end position="278"/>
    </location>
</feature>
<dbReference type="PANTHER" id="PTHR42929">
    <property type="entry name" value="INNER MEMBRANE ABC TRANSPORTER PERMEASE PROTEIN YDCU-RELATED-RELATED"/>
    <property type="match status" value="1"/>
</dbReference>
<dbReference type="PROSITE" id="PS50928">
    <property type="entry name" value="ABC_TM1"/>
    <property type="match status" value="1"/>
</dbReference>
<evidence type="ECO:0000313" key="10">
    <source>
        <dbReference type="EMBL" id="RWR09560.1"/>
    </source>
</evidence>
<keyword evidence="5 8" id="KW-0812">Transmembrane</keyword>
<dbReference type="CDD" id="cd06261">
    <property type="entry name" value="TM_PBP2"/>
    <property type="match status" value="1"/>
</dbReference>
<evidence type="ECO:0000256" key="7">
    <source>
        <dbReference type="ARBA" id="ARBA00023136"/>
    </source>
</evidence>
<evidence type="ECO:0000259" key="9">
    <source>
        <dbReference type="PROSITE" id="PS50928"/>
    </source>
</evidence>
<comment type="similarity">
    <text evidence="2">Belongs to the binding-protein-dependent transport system permease family. CysTW subfamily.</text>
</comment>
<dbReference type="AlphaFoldDB" id="A0A443ISD4"/>
<evidence type="ECO:0000313" key="11">
    <source>
        <dbReference type="Proteomes" id="UP000285710"/>
    </source>
</evidence>
<feature type="transmembrane region" description="Helical" evidence="8">
    <location>
        <begin position="257"/>
        <end position="279"/>
    </location>
</feature>
<feature type="transmembrane region" description="Helical" evidence="8">
    <location>
        <begin position="20"/>
        <end position="43"/>
    </location>
</feature>
<evidence type="ECO:0000256" key="1">
    <source>
        <dbReference type="ARBA" id="ARBA00004651"/>
    </source>
</evidence>
<dbReference type="GO" id="GO:0005886">
    <property type="term" value="C:plasma membrane"/>
    <property type="evidence" value="ECO:0007669"/>
    <property type="project" value="UniProtKB-SubCell"/>
</dbReference>
<comment type="subcellular location">
    <subcellularLocation>
        <location evidence="1 8">Cell membrane</location>
        <topology evidence="1 8">Multi-pass membrane protein</topology>
    </subcellularLocation>
</comment>
<organism evidence="10 11">
    <name type="scientific">Paenirhodobacter populi</name>
    <dbReference type="NCBI Taxonomy" id="2306993"/>
    <lineage>
        <taxon>Bacteria</taxon>
        <taxon>Pseudomonadati</taxon>
        <taxon>Pseudomonadota</taxon>
        <taxon>Alphaproteobacteria</taxon>
        <taxon>Rhodobacterales</taxon>
        <taxon>Rhodobacter group</taxon>
        <taxon>Paenirhodobacter</taxon>
    </lineage>
</organism>
<evidence type="ECO:0000256" key="2">
    <source>
        <dbReference type="ARBA" id="ARBA00007069"/>
    </source>
</evidence>
<feature type="transmembrane region" description="Helical" evidence="8">
    <location>
        <begin position="201"/>
        <end position="230"/>
    </location>
</feature>
<accession>A0A443ISD4</accession>
<keyword evidence="7 8" id="KW-0472">Membrane</keyword>
<proteinExistence type="inferred from homology"/>
<dbReference type="InterPro" id="IPR000515">
    <property type="entry name" value="MetI-like"/>
</dbReference>
<comment type="caution">
    <text evidence="10">The sequence shown here is derived from an EMBL/GenBank/DDBJ whole genome shotgun (WGS) entry which is preliminary data.</text>
</comment>
<sequence>MNTPRSAQLMRDARYERIFFLSMSLPAMVLVGIGALIPAGWIIQQSFQTLGGDFTLENYAKLLSSSLTWRALFVTIELSAATLGICIVLGIPLAFALASTTPRIANRLMMLILLPLWTSILVRTYGWLVLLRSDGLVNKTLIGSGIVSEPLPLIYNFTGTLIGMVHYMLPLFVLPTYAAMRDIDANAVRAAASMGASLWHSFWTVILPLSMGGIVSGGTIVFIYTLGFFITPAILGGGKVAPIAIRMERTLSTFQNWGAASALGVLLLVLVAIVAATLFGAMRLLRRRRVGG</sequence>
<keyword evidence="4" id="KW-1003">Cell membrane</keyword>
<evidence type="ECO:0000256" key="8">
    <source>
        <dbReference type="RuleBase" id="RU363032"/>
    </source>
</evidence>
<dbReference type="EMBL" id="SAUW01000014">
    <property type="protein sequence ID" value="RWR09560.1"/>
    <property type="molecule type" value="Genomic_DNA"/>
</dbReference>
<evidence type="ECO:0000256" key="4">
    <source>
        <dbReference type="ARBA" id="ARBA00022475"/>
    </source>
</evidence>
<dbReference type="Pfam" id="PF00528">
    <property type="entry name" value="BPD_transp_1"/>
    <property type="match status" value="1"/>
</dbReference>
<gene>
    <name evidence="10" type="ORF">D2T33_14000</name>
</gene>
<dbReference type="Proteomes" id="UP000285710">
    <property type="component" value="Unassembled WGS sequence"/>
</dbReference>
<keyword evidence="11" id="KW-1185">Reference proteome</keyword>
<reference evidence="10 11" key="2">
    <citation type="submission" date="2019-01" db="EMBL/GenBank/DDBJ databases">
        <authorList>
            <person name="Li Y."/>
        </authorList>
    </citation>
    <scope>NUCLEOTIDE SEQUENCE [LARGE SCALE GENOMIC DNA]</scope>
    <source>
        <strain evidence="10 11">2D-5</strain>
    </source>
</reference>
<name>A0A443ISD4_9RHOB</name>
<evidence type="ECO:0000256" key="6">
    <source>
        <dbReference type="ARBA" id="ARBA00022989"/>
    </source>
</evidence>
<dbReference type="RefSeq" id="WP_128270176.1">
    <property type="nucleotide sequence ID" value="NZ_SAUW01000014.1"/>
</dbReference>
<feature type="transmembrane region" description="Helical" evidence="8">
    <location>
        <begin position="110"/>
        <end position="133"/>
    </location>
</feature>
<dbReference type="Gene3D" id="1.10.3720.10">
    <property type="entry name" value="MetI-like"/>
    <property type="match status" value="1"/>
</dbReference>
<feature type="transmembrane region" description="Helical" evidence="8">
    <location>
        <begin position="71"/>
        <end position="98"/>
    </location>
</feature>
<feature type="transmembrane region" description="Helical" evidence="8">
    <location>
        <begin position="153"/>
        <end position="180"/>
    </location>
</feature>
<dbReference type="InterPro" id="IPR035906">
    <property type="entry name" value="MetI-like_sf"/>
</dbReference>
<keyword evidence="3 8" id="KW-0813">Transport</keyword>
<dbReference type="GO" id="GO:0055085">
    <property type="term" value="P:transmembrane transport"/>
    <property type="evidence" value="ECO:0007669"/>
    <property type="project" value="InterPro"/>
</dbReference>
<protein>
    <submittedName>
        <fullName evidence="10">ABC transporter permease</fullName>
    </submittedName>
</protein>
<dbReference type="PANTHER" id="PTHR42929:SF5">
    <property type="entry name" value="ABC TRANSPORTER PERMEASE PROTEIN"/>
    <property type="match status" value="1"/>
</dbReference>
<reference evidence="10 11" key="1">
    <citation type="submission" date="2019-01" db="EMBL/GenBank/DDBJ databases">
        <title>Sinorhodobacter populi sp. nov. isolated from the symptomatic bark tissue of Populus euramericana canker.</title>
        <authorList>
            <person name="Xu G."/>
        </authorList>
    </citation>
    <scope>NUCLEOTIDE SEQUENCE [LARGE SCALE GENOMIC DNA]</scope>
    <source>
        <strain evidence="10 11">2D-5</strain>
    </source>
</reference>
<evidence type="ECO:0000256" key="3">
    <source>
        <dbReference type="ARBA" id="ARBA00022448"/>
    </source>
</evidence>